<name>A0AAW2D9W2_9ROSI</name>
<sequence length="122" mass="14698">MTDLLILAFILQVKERYPCKYPQDKGQVKRKLKHIKSGRSREAKNIGTKGTEEQIRKEEEEEEGEEEEEDDDDDDDDEEEQRMKNRGPDRAGRRRLRFERKTQIGWKKKRTKEEEEQMKTKS</sequence>
<gene>
    <name evidence="2" type="ORF">SO802_013012</name>
</gene>
<feature type="compositionally biased region" description="Basic residues" evidence="1">
    <location>
        <begin position="28"/>
        <end position="38"/>
    </location>
</feature>
<feature type="region of interest" description="Disordered" evidence="1">
    <location>
        <begin position="20"/>
        <end position="122"/>
    </location>
</feature>
<evidence type="ECO:0000313" key="2">
    <source>
        <dbReference type="EMBL" id="KAL0005451.1"/>
    </source>
</evidence>
<reference evidence="2 3" key="1">
    <citation type="submission" date="2024-01" db="EMBL/GenBank/DDBJ databases">
        <title>A telomere-to-telomere, gap-free genome of sweet tea (Lithocarpus litseifolius).</title>
        <authorList>
            <person name="Zhou J."/>
        </authorList>
    </citation>
    <scope>NUCLEOTIDE SEQUENCE [LARGE SCALE GENOMIC DNA]</scope>
    <source>
        <strain evidence="2">Zhou-2022a</strain>
        <tissue evidence="2">Leaf</tissue>
    </source>
</reference>
<keyword evidence="3" id="KW-1185">Reference proteome</keyword>
<dbReference type="Proteomes" id="UP001459277">
    <property type="component" value="Unassembled WGS sequence"/>
</dbReference>
<feature type="compositionally biased region" description="Basic and acidic residues" evidence="1">
    <location>
        <begin position="81"/>
        <end position="91"/>
    </location>
</feature>
<comment type="caution">
    <text evidence="2">The sequence shown here is derived from an EMBL/GenBank/DDBJ whole genome shotgun (WGS) entry which is preliminary data.</text>
</comment>
<accession>A0AAW2D9W2</accession>
<feature type="compositionally biased region" description="Basic and acidic residues" evidence="1">
    <location>
        <begin position="111"/>
        <end position="122"/>
    </location>
</feature>
<evidence type="ECO:0000313" key="3">
    <source>
        <dbReference type="Proteomes" id="UP001459277"/>
    </source>
</evidence>
<proteinExistence type="predicted"/>
<dbReference type="AlphaFoldDB" id="A0AAW2D9W2"/>
<dbReference type="EMBL" id="JAZDWU010000004">
    <property type="protein sequence ID" value="KAL0005451.1"/>
    <property type="molecule type" value="Genomic_DNA"/>
</dbReference>
<feature type="compositionally biased region" description="Acidic residues" evidence="1">
    <location>
        <begin position="59"/>
        <end position="80"/>
    </location>
</feature>
<protein>
    <submittedName>
        <fullName evidence="2">Uncharacterized protein</fullName>
    </submittedName>
</protein>
<organism evidence="2 3">
    <name type="scientific">Lithocarpus litseifolius</name>
    <dbReference type="NCBI Taxonomy" id="425828"/>
    <lineage>
        <taxon>Eukaryota</taxon>
        <taxon>Viridiplantae</taxon>
        <taxon>Streptophyta</taxon>
        <taxon>Embryophyta</taxon>
        <taxon>Tracheophyta</taxon>
        <taxon>Spermatophyta</taxon>
        <taxon>Magnoliopsida</taxon>
        <taxon>eudicotyledons</taxon>
        <taxon>Gunneridae</taxon>
        <taxon>Pentapetalae</taxon>
        <taxon>rosids</taxon>
        <taxon>fabids</taxon>
        <taxon>Fagales</taxon>
        <taxon>Fagaceae</taxon>
        <taxon>Lithocarpus</taxon>
    </lineage>
</organism>
<evidence type="ECO:0000256" key="1">
    <source>
        <dbReference type="SAM" id="MobiDB-lite"/>
    </source>
</evidence>
<feature type="compositionally biased region" description="Basic and acidic residues" evidence="1">
    <location>
        <begin position="39"/>
        <end position="58"/>
    </location>
</feature>